<dbReference type="InterPro" id="IPR006047">
    <property type="entry name" value="GH13_cat_dom"/>
</dbReference>
<dbReference type="InterPro" id="IPR014756">
    <property type="entry name" value="Ig_E-set"/>
</dbReference>
<dbReference type="Pfam" id="PF21653">
    <property type="entry name" value="pulA_all-beta"/>
    <property type="match status" value="1"/>
</dbReference>
<dbReference type="Pfam" id="PF00128">
    <property type="entry name" value="Alpha-amylase"/>
    <property type="match status" value="1"/>
</dbReference>
<evidence type="ECO:0000259" key="2">
    <source>
        <dbReference type="SMART" id="SM00642"/>
    </source>
</evidence>
<dbReference type="SMART" id="SM00642">
    <property type="entry name" value="Aamy"/>
    <property type="match status" value="1"/>
</dbReference>
<dbReference type="SUPFAM" id="SSF81296">
    <property type="entry name" value="E set domains"/>
    <property type="match status" value="1"/>
</dbReference>
<protein>
    <submittedName>
        <fullName evidence="3">Type I pullulanase</fullName>
        <ecNumber evidence="3">3.2.1.41</ecNumber>
    </submittedName>
</protein>
<dbReference type="InterPro" id="IPR013783">
    <property type="entry name" value="Ig-like_fold"/>
</dbReference>
<dbReference type="EC" id="3.2.1.41" evidence="3"/>
<feature type="domain" description="Glycosyl hydrolase family 13 catalytic" evidence="2">
    <location>
        <begin position="170"/>
        <end position="534"/>
    </location>
</feature>
<keyword evidence="3" id="KW-0378">Hydrolase</keyword>
<dbReference type="CDD" id="cd11341">
    <property type="entry name" value="AmyAc_Pullulanase_LD-like"/>
    <property type="match status" value="1"/>
</dbReference>
<dbReference type="InterPro" id="IPR013780">
    <property type="entry name" value="Glyco_hydro_b"/>
</dbReference>
<reference evidence="3" key="1">
    <citation type="submission" date="2019-12" db="EMBL/GenBank/DDBJ databases">
        <authorList>
            <person name="zhang j."/>
            <person name="sun C.M."/>
        </authorList>
    </citation>
    <scope>NUCLEOTIDE SEQUENCE</scope>
    <source>
        <strain evidence="3">NS-1</strain>
    </source>
</reference>
<proteinExistence type="inferred from homology"/>
<dbReference type="InterPro" id="IPR011840">
    <property type="entry name" value="PulA_typeI"/>
</dbReference>
<dbReference type="CDD" id="cd02860">
    <property type="entry name" value="E_set_Pullulanase"/>
    <property type="match status" value="1"/>
</dbReference>
<evidence type="ECO:0000256" key="1">
    <source>
        <dbReference type="ARBA" id="ARBA00008061"/>
    </source>
</evidence>
<dbReference type="PANTHER" id="PTHR43002">
    <property type="entry name" value="GLYCOGEN DEBRANCHING ENZYME"/>
    <property type="match status" value="1"/>
</dbReference>
<dbReference type="NCBIfam" id="TIGR02104">
    <property type="entry name" value="pulA_typeI"/>
    <property type="match status" value="1"/>
</dbReference>
<gene>
    <name evidence="3" type="primary">pulA</name>
    <name evidence="3" type="ORF">GM661_06495</name>
</gene>
<dbReference type="InterPro" id="IPR004193">
    <property type="entry name" value="Glyco_hydro_13_N"/>
</dbReference>
<organism evidence="3 4">
    <name type="scientific">Iocasia fonsfrigidae</name>
    <dbReference type="NCBI Taxonomy" id="2682810"/>
    <lineage>
        <taxon>Bacteria</taxon>
        <taxon>Bacillati</taxon>
        <taxon>Bacillota</taxon>
        <taxon>Clostridia</taxon>
        <taxon>Halanaerobiales</taxon>
        <taxon>Halanaerobiaceae</taxon>
        <taxon>Iocasia</taxon>
    </lineage>
</organism>
<keyword evidence="3" id="KW-0326">Glycosidase</keyword>
<dbReference type="Pfam" id="PF02922">
    <property type="entry name" value="CBM_48"/>
    <property type="match status" value="1"/>
</dbReference>
<dbReference type="Proteomes" id="UP000665020">
    <property type="component" value="Chromosome"/>
</dbReference>
<dbReference type="GO" id="GO:0051060">
    <property type="term" value="F:pullulanase activity"/>
    <property type="evidence" value="ECO:0007669"/>
    <property type="project" value="UniProtKB-EC"/>
</dbReference>
<dbReference type="InterPro" id="IPR017853">
    <property type="entry name" value="GH"/>
</dbReference>
<sequence>MDEELAEDEGVECNPYYLGEDLGINYSKEKTHFKVWAPTAKWIKLLVYSNENDEQPEITRDFNRDTCGTWVAEIPGDMHGYYFLYRVKVKGKINEVIDPYTRAVSTNSKKGLIVDLNRTNPENWENDRRVGLKQPQDAIIYEVHVRDFSSSPNSGMINKGTYLAFTEKNTTTPDGFKTGIGHLKELGISHVHLLPVFDFASVDDKQKMDYNWGYDPYYYNVPEGSYTTDPADDTRIKEFKRLVQELHNNGLGVIMDVVYNHTYATEDSPFNLLVPGYYYRFDLYGNYSNGSGTGNEIASEKPMVRKFIVDSVKYWAKEYHIDGFRFDLMALHDKKTISEIEKTLHGIDSSILIYGEPWMGGLSSLDHSQQVHKGTQRGMKIAVFNDDFRNAIKGDNDGIGTGFVSGREDQAHNIKCGVTGSIFYNDYIQGFTDQPSESVNYVSSHDNLTLWDKLNKSNFHDSEDDRIKMDKLAQAIILTSQGIPFIQGGEELLRTKFGNHNSYQAGDRVNQLKWERKAIYYDVFKYYQGLVTLRKEHPAFKMENAVQIRNSLCFLDTPHNTVGFWLKNHANNDQWRNIVVLYNPNRVRQEFSLPEEGEWLVVVNDKKAGTNVLESTFERVVVKPISIIVLYQN</sequence>
<dbReference type="EMBL" id="CP046640">
    <property type="protein sequence ID" value="QTL99934.1"/>
    <property type="molecule type" value="Genomic_DNA"/>
</dbReference>
<dbReference type="AlphaFoldDB" id="A0A8A7KPF6"/>
<accession>A0A8A7KPF6</accession>
<dbReference type="Gene3D" id="2.60.40.1180">
    <property type="entry name" value="Golgi alpha-mannosidase II"/>
    <property type="match status" value="1"/>
</dbReference>
<evidence type="ECO:0000313" key="3">
    <source>
        <dbReference type="EMBL" id="QTL99934.1"/>
    </source>
</evidence>
<keyword evidence="4" id="KW-1185">Reference proteome</keyword>
<dbReference type="Gene3D" id="3.20.20.80">
    <property type="entry name" value="Glycosidases"/>
    <property type="match status" value="1"/>
</dbReference>
<evidence type="ECO:0000313" key="4">
    <source>
        <dbReference type="Proteomes" id="UP000665020"/>
    </source>
</evidence>
<dbReference type="GO" id="GO:0005975">
    <property type="term" value="P:carbohydrate metabolic process"/>
    <property type="evidence" value="ECO:0007669"/>
    <property type="project" value="InterPro"/>
</dbReference>
<name>A0A8A7KPF6_9FIRM</name>
<dbReference type="KEGG" id="ifn:GM661_06495"/>
<dbReference type="Gene3D" id="2.60.40.10">
    <property type="entry name" value="Immunoglobulins"/>
    <property type="match status" value="1"/>
</dbReference>
<dbReference type="SUPFAM" id="SSF51445">
    <property type="entry name" value="(Trans)glycosidases"/>
    <property type="match status" value="1"/>
</dbReference>
<comment type="similarity">
    <text evidence="1">Belongs to the glycosyl hydrolase 13 family.</text>
</comment>
<dbReference type="InterPro" id="IPR049117">
    <property type="entry name" value="pulA_all-beta"/>
</dbReference>